<evidence type="ECO:0000313" key="2">
    <source>
        <dbReference type="EMBL" id="AGV17160.1"/>
    </source>
</evidence>
<keyword evidence="1" id="KW-0812">Transmembrane</keyword>
<sequence>MMQNIQRVDVVDAKGYQAIKKRRYYASFLFLAANALLQYNPR</sequence>
<proteinExistence type="predicted"/>
<dbReference type="HOGENOM" id="CLU_3259476_0_0_6"/>
<evidence type="ECO:0000313" key="3">
    <source>
        <dbReference type="Proteomes" id="UP000016714"/>
    </source>
</evidence>
<dbReference type="AlphaFoldDB" id="A0A2I3C8I9"/>
<keyword evidence="1" id="KW-0472">Membrane</keyword>
<protein>
    <submittedName>
        <fullName evidence="2">Uncharacterized protein</fullName>
    </submittedName>
</protein>
<gene>
    <name evidence="2" type="ORF">N646_1327</name>
</gene>
<dbReference type="EMBL" id="CP006718">
    <property type="protein sequence ID" value="AGV17160.1"/>
    <property type="molecule type" value="Genomic_DNA"/>
</dbReference>
<keyword evidence="1" id="KW-1133">Transmembrane helix</keyword>
<dbReference type="Proteomes" id="UP000016714">
    <property type="component" value="Chromosome 1"/>
</dbReference>
<dbReference type="KEGG" id="vag:N646_1327"/>
<feature type="transmembrane region" description="Helical" evidence="1">
    <location>
        <begin position="24"/>
        <end position="41"/>
    </location>
</feature>
<organism evidence="2 3">
    <name type="scientific">Vibrio alginolyticus (strain ATCC 17749 / DSM 2171 / NBRC 15630 / NCIMB 1903 / NCTC 12160 / XII-53)</name>
    <dbReference type="NCBI Taxonomy" id="1219076"/>
    <lineage>
        <taxon>Bacteria</taxon>
        <taxon>Pseudomonadati</taxon>
        <taxon>Pseudomonadota</taxon>
        <taxon>Gammaproteobacteria</taxon>
        <taxon>Vibrionales</taxon>
        <taxon>Vibrionaceae</taxon>
        <taxon>Vibrio</taxon>
    </lineage>
</organism>
<reference evidence="2 3" key="1">
    <citation type="journal article" date="2015" name="Genome Announc.">
        <title>Complete genome sequence of Vibrio alginolyticus ATCC 17749.</title>
        <authorList>
            <person name="Liu X.F."/>
            <person name="Cao Y."/>
            <person name="Zhang H.L."/>
            <person name="Chen Y.J."/>
            <person name="Hu C.J."/>
        </authorList>
    </citation>
    <scope>NUCLEOTIDE SEQUENCE [LARGE SCALE GENOMIC DNA]</scope>
    <source>
        <strain evidence="3">ATCC 17749 / DSM 2171 / NBRC 15630 / NCIMB 1903 / NCTC 12160 / XII-53</strain>
    </source>
</reference>
<evidence type="ECO:0000256" key="1">
    <source>
        <dbReference type="SAM" id="Phobius"/>
    </source>
</evidence>
<name>A0A2I3C8I9_VIBAX</name>
<accession>A0A2I3C8I9</accession>